<evidence type="ECO:0000256" key="2">
    <source>
        <dbReference type="ARBA" id="ARBA00022692"/>
    </source>
</evidence>
<feature type="transmembrane region" description="Helical" evidence="5">
    <location>
        <begin position="189"/>
        <end position="213"/>
    </location>
</feature>
<dbReference type="HOGENOM" id="CLU_617197_0_0_1"/>
<keyword evidence="6" id="KW-0732">Signal</keyword>
<keyword evidence="4 5" id="KW-0472">Membrane</keyword>
<dbReference type="Proteomes" id="UP000030746">
    <property type="component" value="Unassembled WGS sequence"/>
</dbReference>
<proteinExistence type="predicted"/>
<comment type="subcellular location">
    <subcellularLocation>
        <location evidence="1">Membrane</location>
    </subcellularLocation>
</comment>
<evidence type="ECO:0000256" key="6">
    <source>
        <dbReference type="SAM" id="SignalP"/>
    </source>
</evidence>
<reference evidence="8 9" key="1">
    <citation type="journal article" date="2013" name="Nature">
        <title>Insights into bilaterian evolution from three spiralian genomes.</title>
        <authorList>
            <person name="Simakov O."/>
            <person name="Marletaz F."/>
            <person name="Cho S.J."/>
            <person name="Edsinger-Gonzales E."/>
            <person name="Havlak P."/>
            <person name="Hellsten U."/>
            <person name="Kuo D.H."/>
            <person name="Larsson T."/>
            <person name="Lv J."/>
            <person name="Arendt D."/>
            <person name="Savage R."/>
            <person name="Osoegawa K."/>
            <person name="de Jong P."/>
            <person name="Grimwood J."/>
            <person name="Chapman J.A."/>
            <person name="Shapiro H."/>
            <person name="Aerts A."/>
            <person name="Otillar R.P."/>
            <person name="Terry A.Y."/>
            <person name="Boore J.L."/>
            <person name="Grigoriev I.V."/>
            <person name="Lindberg D.R."/>
            <person name="Seaver E.C."/>
            <person name="Weisblat D.A."/>
            <person name="Putnam N.H."/>
            <person name="Rokhsar D.S."/>
        </authorList>
    </citation>
    <scope>NUCLEOTIDE SEQUENCE [LARGE SCALE GENOMIC DNA]</scope>
</reference>
<dbReference type="PANTHER" id="PTHR46641:SF8">
    <property type="entry name" value="G-PROTEIN COUPLED RECEPTORS FAMILY 1 PROFILE DOMAIN-CONTAINING PROTEIN"/>
    <property type="match status" value="1"/>
</dbReference>
<name>V4AEY1_LOTGI</name>
<dbReference type="InterPro" id="IPR019427">
    <property type="entry name" value="7TM_GPCR_serpentine_rcpt_Srw"/>
</dbReference>
<dbReference type="InterPro" id="IPR017452">
    <property type="entry name" value="GPCR_Rhodpsn_7TM"/>
</dbReference>
<dbReference type="GO" id="GO:0016020">
    <property type="term" value="C:membrane"/>
    <property type="evidence" value="ECO:0007669"/>
    <property type="project" value="UniProtKB-SubCell"/>
</dbReference>
<gene>
    <name evidence="8" type="ORF">LOTGIDRAFT_171916</name>
</gene>
<dbReference type="OMA" id="ISELIMT"/>
<evidence type="ECO:0000256" key="3">
    <source>
        <dbReference type="ARBA" id="ARBA00022989"/>
    </source>
</evidence>
<dbReference type="PANTHER" id="PTHR46641">
    <property type="entry name" value="FMRFAMIDE RECEPTOR-RELATED"/>
    <property type="match status" value="1"/>
</dbReference>
<dbReference type="AlphaFoldDB" id="V4AEY1"/>
<feature type="transmembrane region" description="Helical" evidence="5">
    <location>
        <begin position="339"/>
        <end position="358"/>
    </location>
</feature>
<keyword evidence="2 5" id="KW-0812">Transmembrane</keyword>
<dbReference type="PROSITE" id="PS50262">
    <property type="entry name" value="G_PROTEIN_RECEP_F1_2"/>
    <property type="match status" value="1"/>
</dbReference>
<keyword evidence="3 5" id="KW-1133">Transmembrane helix</keyword>
<evidence type="ECO:0000256" key="5">
    <source>
        <dbReference type="SAM" id="Phobius"/>
    </source>
</evidence>
<evidence type="ECO:0000259" key="7">
    <source>
        <dbReference type="PROSITE" id="PS50262"/>
    </source>
</evidence>
<feature type="domain" description="G-protein coupled receptors family 1 profile" evidence="7">
    <location>
        <begin position="128"/>
        <end position="401"/>
    </location>
</feature>
<evidence type="ECO:0000313" key="9">
    <source>
        <dbReference type="Proteomes" id="UP000030746"/>
    </source>
</evidence>
<sequence length="444" mass="50384">MDFSSEQNSIMFLLLLIPIYMVAAQETSEILDATDLDGGVMNITDPVTDSGQQITNGNATMNWENLETEEIISAMGNEEFHNRTNDSVVNTTSKMPAIGGFISKEIYDQAIQITQNIWLPVCCIGLVTNILNIVVFLDREMRKSATSLYLVGISLLQITYFIVTSIRRIPPLIYGEYAYTKTKFYLLSVIYLSNYFGAALTRTVYCLVMLVAFERMMAILFPMKLAKTRLVKSPIICMICLIIVSMTFHVYLALSFYLSETIGEDGIVKYGMIRTDFDPVVINRFSMAAKIIFVYIPIIGLFVFNVVLCVALKRSFKTRKSLQESRSDRNQEKRERQTTIAILVTTCIFFVLSLPMPINSIVVNLVPEYNYFNENRYTFLFVQEVGSLLSIVSYCVDFVTYLIISSRYRLTLMKKCLPCRYHLKSKIHSTNTQVSGKSLSTGSG</sequence>
<evidence type="ECO:0000256" key="4">
    <source>
        <dbReference type="ARBA" id="ARBA00023136"/>
    </source>
</evidence>
<accession>V4AEY1</accession>
<dbReference type="CDD" id="cd14978">
    <property type="entry name" value="7tmA_FMRFamide_R-like"/>
    <property type="match status" value="1"/>
</dbReference>
<dbReference type="GO" id="GO:0008528">
    <property type="term" value="F:G protein-coupled peptide receptor activity"/>
    <property type="evidence" value="ECO:0007669"/>
    <property type="project" value="InterPro"/>
</dbReference>
<keyword evidence="9" id="KW-1185">Reference proteome</keyword>
<dbReference type="InterPro" id="IPR052954">
    <property type="entry name" value="GPCR-Ligand_Int"/>
</dbReference>
<dbReference type="Gene3D" id="1.20.1070.10">
    <property type="entry name" value="Rhodopsin 7-helix transmembrane proteins"/>
    <property type="match status" value="1"/>
</dbReference>
<dbReference type="OrthoDB" id="6127074at2759"/>
<evidence type="ECO:0000313" key="8">
    <source>
        <dbReference type="EMBL" id="ESP02594.1"/>
    </source>
</evidence>
<feature type="chain" id="PRO_5004717117" description="G-protein coupled receptors family 1 profile domain-containing protein" evidence="6">
    <location>
        <begin position="25"/>
        <end position="444"/>
    </location>
</feature>
<feature type="transmembrane region" description="Helical" evidence="5">
    <location>
        <begin position="234"/>
        <end position="258"/>
    </location>
</feature>
<evidence type="ECO:0000256" key="1">
    <source>
        <dbReference type="ARBA" id="ARBA00004370"/>
    </source>
</evidence>
<dbReference type="GeneID" id="20241947"/>
<protein>
    <recommendedName>
        <fullName evidence="7">G-protein coupled receptors family 1 profile domain-containing protein</fullName>
    </recommendedName>
</protein>
<dbReference type="EMBL" id="KB200170">
    <property type="protein sequence ID" value="ESP02594.1"/>
    <property type="molecule type" value="Genomic_DNA"/>
</dbReference>
<feature type="transmembrane region" description="Helical" evidence="5">
    <location>
        <begin position="117"/>
        <end position="137"/>
    </location>
</feature>
<dbReference type="KEGG" id="lgi:LOTGIDRAFT_171916"/>
<feature type="transmembrane region" description="Helical" evidence="5">
    <location>
        <begin position="149"/>
        <end position="169"/>
    </location>
</feature>
<dbReference type="RefSeq" id="XP_009046734.1">
    <property type="nucleotide sequence ID" value="XM_009048486.1"/>
</dbReference>
<feature type="transmembrane region" description="Helical" evidence="5">
    <location>
        <begin position="292"/>
        <end position="312"/>
    </location>
</feature>
<dbReference type="CTD" id="20241947"/>
<dbReference type="Pfam" id="PF10324">
    <property type="entry name" value="7TM_GPCR_Srw"/>
    <property type="match status" value="1"/>
</dbReference>
<feature type="transmembrane region" description="Helical" evidence="5">
    <location>
        <begin position="378"/>
        <end position="404"/>
    </location>
</feature>
<dbReference type="SUPFAM" id="SSF81321">
    <property type="entry name" value="Family A G protein-coupled receptor-like"/>
    <property type="match status" value="1"/>
</dbReference>
<organism evidence="8 9">
    <name type="scientific">Lottia gigantea</name>
    <name type="common">Giant owl limpet</name>
    <dbReference type="NCBI Taxonomy" id="225164"/>
    <lineage>
        <taxon>Eukaryota</taxon>
        <taxon>Metazoa</taxon>
        <taxon>Spiralia</taxon>
        <taxon>Lophotrochozoa</taxon>
        <taxon>Mollusca</taxon>
        <taxon>Gastropoda</taxon>
        <taxon>Patellogastropoda</taxon>
        <taxon>Lottioidea</taxon>
        <taxon>Lottiidae</taxon>
        <taxon>Lottia</taxon>
    </lineage>
</organism>
<feature type="signal peptide" evidence="6">
    <location>
        <begin position="1"/>
        <end position="24"/>
    </location>
</feature>